<evidence type="ECO:0000256" key="1">
    <source>
        <dbReference type="ARBA" id="ARBA00001913"/>
    </source>
</evidence>
<protein>
    <recommendedName>
        <fullName evidence="6">alpha-1,2-Mannosidase</fullName>
        <ecNumber evidence="6">3.2.1.-</ecNumber>
    </recommendedName>
</protein>
<dbReference type="EC" id="3.2.1.-" evidence="6"/>
<dbReference type="SUPFAM" id="SSF48225">
    <property type="entry name" value="Seven-hairpin glycosidases"/>
    <property type="match status" value="1"/>
</dbReference>
<dbReference type="GO" id="GO:0004571">
    <property type="term" value="F:mannosyl-oligosaccharide 1,2-alpha-mannosidase activity"/>
    <property type="evidence" value="ECO:0007669"/>
    <property type="project" value="InterPro"/>
</dbReference>
<reference evidence="7" key="1">
    <citation type="submission" date="2022-08" db="EMBL/GenBank/DDBJ databases">
        <title>Genome sequencing of akame (Lates japonicus).</title>
        <authorList>
            <person name="Hashiguchi Y."/>
            <person name="Takahashi H."/>
        </authorList>
    </citation>
    <scope>NUCLEOTIDE SEQUENCE</scope>
    <source>
        <strain evidence="7">Kochi</strain>
    </source>
</reference>
<sequence length="94" mass="10399">MNAEVSVFEVNIRFIGGLLAAYYLSGQEVFKLKAVQLAEKLLPAFNTPTGIPWAMVNLKRALSNWVKAAGSIPAEFGTYMEFVHLTYLIGNLAY</sequence>
<evidence type="ECO:0000256" key="5">
    <source>
        <dbReference type="ARBA" id="ARBA00023157"/>
    </source>
</evidence>
<dbReference type="InterPro" id="IPR012341">
    <property type="entry name" value="6hp_glycosidase-like_sf"/>
</dbReference>
<dbReference type="Pfam" id="PF01532">
    <property type="entry name" value="Glyco_hydro_47"/>
    <property type="match status" value="1"/>
</dbReference>
<proteinExistence type="inferred from homology"/>
<dbReference type="InterPro" id="IPR001382">
    <property type="entry name" value="Glyco_hydro_47"/>
</dbReference>
<dbReference type="GO" id="GO:0005975">
    <property type="term" value="P:carbohydrate metabolic process"/>
    <property type="evidence" value="ECO:0007669"/>
    <property type="project" value="InterPro"/>
</dbReference>
<dbReference type="GO" id="GO:0005783">
    <property type="term" value="C:endoplasmic reticulum"/>
    <property type="evidence" value="ECO:0007669"/>
    <property type="project" value="TreeGrafter"/>
</dbReference>
<evidence type="ECO:0000313" key="8">
    <source>
        <dbReference type="Proteomes" id="UP001279410"/>
    </source>
</evidence>
<dbReference type="PANTHER" id="PTHR11742">
    <property type="entry name" value="MANNOSYL-OLIGOSACCHARIDE ALPHA-1,2-MANNOSIDASE-RELATED"/>
    <property type="match status" value="1"/>
</dbReference>
<comment type="similarity">
    <text evidence="3 6">Belongs to the glycosyl hydrolase 47 family.</text>
</comment>
<comment type="cofactor">
    <cofactor evidence="1">
        <name>Ca(2+)</name>
        <dbReference type="ChEBI" id="CHEBI:29108"/>
    </cofactor>
</comment>
<dbReference type="GO" id="GO:0000139">
    <property type="term" value="C:Golgi membrane"/>
    <property type="evidence" value="ECO:0007669"/>
    <property type="project" value="TreeGrafter"/>
</dbReference>
<dbReference type="InterPro" id="IPR050749">
    <property type="entry name" value="Glycosyl_Hydrolase_47"/>
</dbReference>
<dbReference type="Gene3D" id="1.50.10.10">
    <property type="match status" value="1"/>
</dbReference>
<keyword evidence="8" id="KW-1185">Reference proteome</keyword>
<evidence type="ECO:0000256" key="2">
    <source>
        <dbReference type="ARBA" id="ARBA00004922"/>
    </source>
</evidence>
<comment type="pathway">
    <text evidence="2">Protein modification; protein glycosylation.</text>
</comment>
<dbReference type="EMBL" id="BRZM01000026">
    <property type="protein sequence ID" value="GLD56642.1"/>
    <property type="molecule type" value="Genomic_DNA"/>
</dbReference>
<organism evidence="7 8">
    <name type="scientific">Lates japonicus</name>
    <name type="common">Japanese lates</name>
    <dbReference type="NCBI Taxonomy" id="270547"/>
    <lineage>
        <taxon>Eukaryota</taxon>
        <taxon>Metazoa</taxon>
        <taxon>Chordata</taxon>
        <taxon>Craniata</taxon>
        <taxon>Vertebrata</taxon>
        <taxon>Euteleostomi</taxon>
        <taxon>Actinopterygii</taxon>
        <taxon>Neopterygii</taxon>
        <taxon>Teleostei</taxon>
        <taxon>Neoteleostei</taxon>
        <taxon>Acanthomorphata</taxon>
        <taxon>Carangaria</taxon>
        <taxon>Carangaria incertae sedis</taxon>
        <taxon>Centropomidae</taxon>
        <taxon>Lates</taxon>
    </lineage>
</organism>
<dbReference type="GO" id="GO:0070062">
    <property type="term" value="C:extracellular exosome"/>
    <property type="evidence" value="ECO:0007669"/>
    <property type="project" value="TreeGrafter"/>
</dbReference>
<evidence type="ECO:0000256" key="6">
    <source>
        <dbReference type="RuleBase" id="RU361193"/>
    </source>
</evidence>
<dbReference type="Proteomes" id="UP001279410">
    <property type="component" value="Unassembled WGS sequence"/>
</dbReference>
<dbReference type="AlphaFoldDB" id="A0AAD3R5J3"/>
<evidence type="ECO:0000256" key="3">
    <source>
        <dbReference type="ARBA" id="ARBA00007658"/>
    </source>
</evidence>
<evidence type="ECO:0000256" key="4">
    <source>
        <dbReference type="ARBA" id="ARBA00022801"/>
    </source>
</evidence>
<dbReference type="GO" id="GO:0005509">
    <property type="term" value="F:calcium ion binding"/>
    <property type="evidence" value="ECO:0007669"/>
    <property type="project" value="InterPro"/>
</dbReference>
<keyword evidence="4 6" id="KW-0378">Hydrolase</keyword>
<comment type="caution">
    <text evidence="7">The sequence shown here is derived from an EMBL/GenBank/DDBJ whole genome shotgun (WGS) entry which is preliminary data.</text>
</comment>
<evidence type="ECO:0000313" key="7">
    <source>
        <dbReference type="EMBL" id="GLD56642.1"/>
    </source>
</evidence>
<accession>A0AAD3R5J3</accession>
<name>A0AAD3R5J3_LATJO</name>
<dbReference type="PANTHER" id="PTHR11742:SF40">
    <property type="entry name" value="MANNOSYL-OLIGOSACCHARIDE 1,2-ALPHA-MANNOSIDASE IB"/>
    <property type="match status" value="1"/>
</dbReference>
<gene>
    <name evidence="7" type="ORF">AKAME5_000896100</name>
</gene>
<keyword evidence="5" id="KW-1015">Disulfide bond</keyword>
<dbReference type="PRINTS" id="PR00747">
    <property type="entry name" value="GLYHDRLASE47"/>
</dbReference>
<keyword evidence="6" id="KW-0326">Glycosidase</keyword>
<dbReference type="InterPro" id="IPR036026">
    <property type="entry name" value="Seven-hairpin_glycosidases"/>
</dbReference>